<dbReference type="Proteomes" id="UP001056120">
    <property type="component" value="Linkage Group LG14"/>
</dbReference>
<evidence type="ECO:0000313" key="1">
    <source>
        <dbReference type="EMBL" id="KAI3785631.1"/>
    </source>
</evidence>
<accession>A0ACB9GQZ1</accession>
<organism evidence="1 2">
    <name type="scientific">Smallanthus sonchifolius</name>
    <dbReference type="NCBI Taxonomy" id="185202"/>
    <lineage>
        <taxon>Eukaryota</taxon>
        <taxon>Viridiplantae</taxon>
        <taxon>Streptophyta</taxon>
        <taxon>Embryophyta</taxon>
        <taxon>Tracheophyta</taxon>
        <taxon>Spermatophyta</taxon>
        <taxon>Magnoliopsida</taxon>
        <taxon>eudicotyledons</taxon>
        <taxon>Gunneridae</taxon>
        <taxon>Pentapetalae</taxon>
        <taxon>asterids</taxon>
        <taxon>campanulids</taxon>
        <taxon>Asterales</taxon>
        <taxon>Asteraceae</taxon>
        <taxon>Asteroideae</taxon>
        <taxon>Heliantheae alliance</taxon>
        <taxon>Millerieae</taxon>
        <taxon>Smallanthus</taxon>
    </lineage>
</organism>
<gene>
    <name evidence="1" type="ORF">L1987_44755</name>
</gene>
<proteinExistence type="predicted"/>
<keyword evidence="2" id="KW-1185">Reference proteome</keyword>
<name>A0ACB9GQZ1_9ASTR</name>
<comment type="caution">
    <text evidence="1">The sequence shown here is derived from an EMBL/GenBank/DDBJ whole genome shotgun (WGS) entry which is preliminary data.</text>
</comment>
<reference evidence="1 2" key="2">
    <citation type="journal article" date="2022" name="Mol. Ecol. Resour.">
        <title>The genomes of chicory, endive, great burdock and yacon provide insights into Asteraceae paleo-polyploidization history and plant inulin production.</title>
        <authorList>
            <person name="Fan W."/>
            <person name="Wang S."/>
            <person name="Wang H."/>
            <person name="Wang A."/>
            <person name="Jiang F."/>
            <person name="Liu H."/>
            <person name="Zhao H."/>
            <person name="Xu D."/>
            <person name="Zhang Y."/>
        </authorList>
    </citation>
    <scope>NUCLEOTIDE SEQUENCE [LARGE SCALE GENOMIC DNA]</scope>
    <source>
        <strain evidence="2">cv. Yunnan</strain>
        <tissue evidence="1">Leaves</tissue>
    </source>
</reference>
<protein>
    <submittedName>
        <fullName evidence="1">Uncharacterized protein</fullName>
    </submittedName>
</protein>
<reference evidence="2" key="1">
    <citation type="journal article" date="2022" name="Mol. Ecol. Resour.">
        <title>The genomes of chicory, endive, great burdock and yacon provide insights into Asteraceae palaeo-polyploidization history and plant inulin production.</title>
        <authorList>
            <person name="Fan W."/>
            <person name="Wang S."/>
            <person name="Wang H."/>
            <person name="Wang A."/>
            <person name="Jiang F."/>
            <person name="Liu H."/>
            <person name="Zhao H."/>
            <person name="Xu D."/>
            <person name="Zhang Y."/>
        </authorList>
    </citation>
    <scope>NUCLEOTIDE SEQUENCE [LARGE SCALE GENOMIC DNA]</scope>
    <source>
        <strain evidence="2">cv. Yunnan</strain>
    </source>
</reference>
<evidence type="ECO:0000313" key="2">
    <source>
        <dbReference type="Proteomes" id="UP001056120"/>
    </source>
</evidence>
<sequence length="329" mass="36044">MATLQVLITSSLLSVFVAFLYTLVVVSGQFAKFSKLELPQGVTGPESAAFRGLIFTEGPFTTVTDGRILKWEGPNAGFVDFAYTSPSSLLVVSFKFASGVDVDLLRGDVYFIDASLTYEIRNTSQPGFKPDSTGRFLRYNPLTRQVSVLLSGLSGGGGPAVSRDGTFVLVPERTSNRISKYWLVGRRANTAELLLNTAGNPNKIKQAGRSGEFWVAVSSGFIPPTPLITPQGVRFNSNGVVLQTVSFATQFFNKTISLVQEQNRKLYVCSRATNFIEANRPRPAFPLLFSSSPVSTSYFTTSQSTVHLLLLNPRSIRQREKRETGARGW</sequence>
<dbReference type="EMBL" id="CM042031">
    <property type="protein sequence ID" value="KAI3785631.1"/>
    <property type="molecule type" value="Genomic_DNA"/>
</dbReference>